<reference evidence="1 2" key="1">
    <citation type="submission" date="2020-02" db="EMBL/GenBank/DDBJ databases">
        <authorList>
            <person name="Ma Q."/>
            <person name="Huang Y."/>
            <person name="Song X."/>
            <person name="Pei D."/>
        </authorList>
    </citation>
    <scope>NUCLEOTIDE SEQUENCE [LARGE SCALE GENOMIC DNA]</scope>
    <source>
        <strain evidence="1">Sxm20200214</strain>
        <tissue evidence="1">Leaf</tissue>
    </source>
</reference>
<dbReference type="InterPro" id="IPR050747">
    <property type="entry name" value="Mitochondrial_chaperone_BCS1"/>
</dbReference>
<dbReference type="InterPro" id="IPR027417">
    <property type="entry name" value="P-loop_NTPase"/>
</dbReference>
<dbReference type="AlphaFoldDB" id="A0A8X7SFG9"/>
<name>A0A8X7SFG9_BRACI</name>
<comment type="caution">
    <text evidence="1">The sequence shown here is derived from an EMBL/GenBank/DDBJ whole genome shotgun (WGS) entry which is preliminary data.</text>
</comment>
<keyword evidence="2" id="KW-1185">Reference proteome</keyword>
<dbReference type="OrthoDB" id="10251412at2759"/>
<protein>
    <submittedName>
        <fullName evidence="1">Uncharacterized protein</fullName>
    </submittedName>
</protein>
<evidence type="ECO:0000313" key="2">
    <source>
        <dbReference type="Proteomes" id="UP000886595"/>
    </source>
</evidence>
<sequence>MRDLVAFRDGEEYYKRIGKAWKRGYLLYEPPRTGKIADMANLMSYSSYYLEHSSIINNGELKKMLLAMTSKSMIDLEDIDYPLDPTR</sequence>
<proteinExistence type="predicted"/>
<gene>
    <name evidence="1" type="ORF">Bca52824_033859</name>
</gene>
<evidence type="ECO:0000313" key="1">
    <source>
        <dbReference type="EMBL" id="KAG2305208.1"/>
    </source>
</evidence>
<dbReference type="Proteomes" id="UP000886595">
    <property type="component" value="Unassembled WGS sequence"/>
</dbReference>
<dbReference type="Gene3D" id="3.40.50.300">
    <property type="entry name" value="P-loop containing nucleotide triphosphate hydrolases"/>
    <property type="match status" value="1"/>
</dbReference>
<dbReference type="PANTHER" id="PTHR23070">
    <property type="entry name" value="BCS1 AAA-TYPE ATPASE"/>
    <property type="match status" value="1"/>
</dbReference>
<accession>A0A8X7SFG9</accession>
<organism evidence="1 2">
    <name type="scientific">Brassica carinata</name>
    <name type="common">Ethiopian mustard</name>
    <name type="synonym">Abyssinian cabbage</name>
    <dbReference type="NCBI Taxonomy" id="52824"/>
    <lineage>
        <taxon>Eukaryota</taxon>
        <taxon>Viridiplantae</taxon>
        <taxon>Streptophyta</taxon>
        <taxon>Embryophyta</taxon>
        <taxon>Tracheophyta</taxon>
        <taxon>Spermatophyta</taxon>
        <taxon>Magnoliopsida</taxon>
        <taxon>eudicotyledons</taxon>
        <taxon>Gunneridae</taxon>
        <taxon>Pentapetalae</taxon>
        <taxon>rosids</taxon>
        <taxon>malvids</taxon>
        <taxon>Brassicales</taxon>
        <taxon>Brassicaceae</taxon>
        <taxon>Brassiceae</taxon>
        <taxon>Brassica</taxon>
    </lineage>
</organism>
<dbReference type="EMBL" id="JAAMPC010000007">
    <property type="protein sequence ID" value="KAG2305208.1"/>
    <property type="molecule type" value="Genomic_DNA"/>
</dbReference>